<comment type="similarity">
    <text evidence="1">Belongs to the glycosyl hydrolase 13 family.</text>
</comment>
<keyword evidence="3" id="KW-0326">Glycosidase</keyword>
<dbReference type="Gene3D" id="3.20.20.80">
    <property type="entry name" value="Glycosidases"/>
    <property type="match status" value="2"/>
</dbReference>
<dbReference type="CDD" id="cd11330">
    <property type="entry name" value="AmyAc_OligoGlu"/>
    <property type="match status" value="1"/>
</dbReference>
<dbReference type="InterPro" id="IPR045857">
    <property type="entry name" value="O16G_dom_2"/>
</dbReference>
<dbReference type="Pfam" id="PF00128">
    <property type="entry name" value="Alpha-amylase"/>
    <property type="match status" value="1"/>
</dbReference>
<keyword evidence="2" id="KW-0378">Hydrolase</keyword>
<dbReference type="PANTHER" id="PTHR10357">
    <property type="entry name" value="ALPHA-AMYLASE FAMILY MEMBER"/>
    <property type="match status" value="1"/>
</dbReference>
<dbReference type="FunFam" id="3.90.400.10:FF:000002">
    <property type="entry name" value="Sucrose isomerase"/>
    <property type="match status" value="1"/>
</dbReference>
<dbReference type="SUPFAM" id="SSF51445">
    <property type="entry name" value="(Trans)glycosidases"/>
    <property type="match status" value="1"/>
</dbReference>
<dbReference type="Gene3D" id="2.60.40.1180">
    <property type="entry name" value="Golgi alpha-mannosidase II"/>
    <property type="match status" value="1"/>
</dbReference>
<name>A0A975FZX1_9CAUL</name>
<dbReference type="RefSeq" id="WP_211938080.1">
    <property type="nucleotide sequence ID" value="NZ_CP073078.1"/>
</dbReference>
<gene>
    <name evidence="5" type="ORF">KCG34_23860</name>
</gene>
<evidence type="ECO:0000313" key="5">
    <source>
        <dbReference type="EMBL" id="QUD88029.1"/>
    </source>
</evidence>
<dbReference type="PANTHER" id="PTHR10357:SF179">
    <property type="entry name" value="NEUTRAL AND BASIC AMINO ACID TRANSPORT PROTEIN RBAT"/>
    <property type="match status" value="1"/>
</dbReference>
<dbReference type="EMBL" id="CP073078">
    <property type="protein sequence ID" value="QUD88029.1"/>
    <property type="molecule type" value="Genomic_DNA"/>
</dbReference>
<evidence type="ECO:0000256" key="2">
    <source>
        <dbReference type="ARBA" id="ARBA00022801"/>
    </source>
</evidence>
<reference evidence="5" key="1">
    <citation type="submission" date="2021-04" db="EMBL/GenBank/DDBJ databases">
        <title>The complete genome sequence of Caulobacter sp. S6.</title>
        <authorList>
            <person name="Tang Y."/>
            <person name="Ouyang W."/>
            <person name="Liu Q."/>
            <person name="Huang B."/>
            <person name="Guo Z."/>
            <person name="Lei P."/>
        </authorList>
    </citation>
    <scope>NUCLEOTIDE SEQUENCE</scope>
    <source>
        <strain evidence="5">S6</strain>
    </source>
</reference>
<dbReference type="GO" id="GO:0004556">
    <property type="term" value="F:alpha-amylase activity"/>
    <property type="evidence" value="ECO:0007669"/>
    <property type="project" value="TreeGrafter"/>
</dbReference>
<evidence type="ECO:0000256" key="3">
    <source>
        <dbReference type="ARBA" id="ARBA00023295"/>
    </source>
</evidence>
<dbReference type="AlphaFoldDB" id="A0A975FZX1"/>
<evidence type="ECO:0000259" key="4">
    <source>
        <dbReference type="SMART" id="SM00642"/>
    </source>
</evidence>
<evidence type="ECO:0000256" key="1">
    <source>
        <dbReference type="ARBA" id="ARBA00008061"/>
    </source>
</evidence>
<dbReference type="Gene3D" id="3.90.400.10">
    <property type="entry name" value="Oligo-1,6-glucosidase, Domain 2"/>
    <property type="match status" value="1"/>
</dbReference>
<dbReference type="KEGG" id="caul:KCG34_23860"/>
<organism evidence="5 6">
    <name type="scientific">Phenylobacterium montanum</name>
    <dbReference type="NCBI Taxonomy" id="2823693"/>
    <lineage>
        <taxon>Bacteria</taxon>
        <taxon>Pseudomonadati</taxon>
        <taxon>Pseudomonadota</taxon>
        <taxon>Alphaproteobacteria</taxon>
        <taxon>Caulobacterales</taxon>
        <taxon>Caulobacteraceae</taxon>
        <taxon>Phenylobacterium</taxon>
    </lineage>
</organism>
<evidence type="ECO:0000313" key="6">
    <source>
        <dbReference type="Proteomes" id="UP000676409"/>
    </source>
</evidence>
<dbReference type="SMART" id="SM00642">
    <property type="entry name" value="Aamy"/>
    <property type="match status" value="1"/>
</dbReference>
<dbReference type="InterPro" id="IPR006047">
    <property type="entry name" value="GH13_cat_dom"/>
</dbReference>
<dbReference type="Proteomes" id="UP000676409">
    <property type="component" value="Chromosome"/>
</dbReference>
<feature type="domain" description="Glycosyl hydrolase family 13 catalytic" evidence="4">
    <location>
        <begin position="16"/>
        <end position="398"/>
    </location>
</feature>
<sequence>MTDASAPWWRGAVIYQIYPRSFCDSDGDGVGDLKGITSKLDYVASLGVDGIWLSPFFRSPMKDFGYDVSDYCDVDPSFGTLADFDALLARAHELGLKVIIDQVYSHTSEEHSWFVESAASRDNPKADWYVWAPAKPDGTPPNNWQASFGGPAWTWGPRRRQYYLHNFLKEQPDLNFHNPAVQDAVLDVARFWLDRGVDGFRLDVVNYFVHDPALTDNPPSGGERTPARTYLFQKHVHDKSRPETLRFVERLRALTDQYPERMMVGEIVDDDELARQREYTEGDHRLHTAYSFHLIGGRRGDPALFAEAAPAWAGASGWPSWSIGNHDVPRFPTRLGGANAGPEQAKALLAALFALRGTIFLYQGDELGLPQGRVRFEDLQDPFARAAFTGDAGRDGARTPFPWDRAQPMAGFTTASHAWLPVDPAHAERAVSTQERDPASLLAFTRRLIALRTEEPALRLGEAEVLAAPEGVLAIRRRERGAEVVCVINLGAAPAALSLPGLAKATLLGCGLSASREGDSLDLPPFGGVIAKLG</sequence>
<dbReference type="GO" id="GO:0009313">
    <property type="term" value="P:oligosaccharide catabolic process"/>
    <property type="evidence" value="ECO:0007669"/>
    <property type="project" value="TreeGrafter"/>
</dbReference>
<accession>A0A975FZX1</accession>
<protein>
    <submittedName>
        <fullName evidence="5">DUF3459 domain-containing protein</fullName>
    </submittedName>
</protein>
<proteinExistence type="inferred from homology"/>
<dbReference type="InterPro" id="IPR013780">
    <property type="entry name" value="Glyco_hydro_b"/>
</dbReference>
<dbReference type="SUPFAM" id="SSF51011">
    <property type="entry name" value="Glycosyl hydrolase domain"/>
    <property type="match status" value="1"/>
</dbReference>
<keyword evidence="6" id="KW-1185">Reference proteome</keyword>
<dbReference type="InterPro" id="IPR017853">
    <property type="entry name" value="GH"/>
</dbReference>